<accession>A0A0E9Q7S4</accession>
<dbReference type="AlphaFoldDB" id="A0A0E9Q7S4"/>
<name>A0A0E9Q7S4_ANGAN</name>
<dbReference type="EMBL" id="GBXM01095651">
    <property type="protein sequence ID" value="JAH12926.1"/>
    <property type="molecule type" value="Transcribed_RNA"/>
</dbReference>
<evidence type="ECO:0000313" key="1">
    <source>
        <dbReference type="EMBL" id="JAH12926.1"/>
    </source>
</evidence>
<reference evidence="1" key="1">
    <citation type="submission" date="2014-11" db="EMBL/GenBank/DDBJ databases">
        <authorList>
            <person name="Amaro Gonzalez C."/>
        </authorList>
    </citation>
    <scope>NUCLEOTIDE SEQUENCE</scope>
</reference>
<protein>
    <submittedName>
        <fullName evidence="1">Uncharacterized protein</fullName>
    </submittedName>
</protein>
<reference evidence="1" key="2">
    <citation type="journal article" date="2015" name="Fish Shellfish Immunol.">
        <title>Early steps in the European eel (Anguilla anguilla)-Vibrio vulnificus interaction in the gills: Role of the RtxA13 toxin.</title>
        <authorList>
            <person name="Callol A."/>
            <person name="Pajuelo D."/>
            <person name="Ebbesson L."/>
            <person name="Teles M."/>
            <person name="MacKenzie S."/>
            <person name="Amaro C."/>
        </authorList>
    </citation>
    <scope>NUCLEOTIDE SEQUENCE</scope>
</reference>
<proteinExistence type="predicted"/>
<organism evidence="1">
    <name type="scientific">Anguilla anguilla</name>
    <name type="common">European freshwater eel</name>
    <name type="synonym">Muraena anguilla</name>
    <dbReference type="NCBI Taxonomy" id="7936"/>
    <lineage>
        <taxon>Eukaryota</taxon>
        <taxon>Metazoa</taxon>
        <taxon>Chordata</taxon>
        <taxon>Craniata</taxon>
        <taxon>Vertebrata</taxon>
        <taxon>Euteleostomi</taxon>
        <taxon>Actinopterygii</taxon>
        <taxon>Neopterygii</taxon>
        <taxon>Teleostei</taxon>
        <taxon>Anguilliformes</taxon>
        <taxon>Anguillidae</taxon>
        <taxon>Anguilla</taxon>
    </lineage>
</organism>
<sequence>MHNDGNRPFRPIKAHSLSTSSHLINRYIHLC</sequence>